<dbReference type="OrthoDB" id="9802263at2"/>
<proteinExistence type="predicted"/>
<protein>
    <recommendedName>
        <fullName evidence="4">HTH araC/xylS-type domain-containing protein</fullName>
    </recommendedName>
</protein>
<accession>A0A2T4JVL5</accession>
<keyword evidence="1" id="KW-0805">Transcription regulation</keyword>
<keyword evidence="2" id="KW-0804">Transcription</keyword>
<dbReference type="AlphaFoldDB" id="A0A2T4JVL5"/>
<dbReference type="EMBL" id="PZKG01000034">
    <property type="protein sequence ID" value="PTE21925.1"/>
    <property type="molecule type" value="Genomic_DNA"/>
</dbReference>
<feature type="compositionally biased region" description="Low complexity" evidence="3">
    <location>
        <begin position="1"/>
        <end position="21"/>
    </location>
</feature>
<dbReference type="InterPro" id="IPR018060">
    <property type="entry name" value="HTH_AraC"/>
</dbReference>
<evidence type="ECO:0000256" key="3">
    <source>
        <dbReference type="SAM" id="MobiDB-lite"/>
    </source>
</evidence>
<dbReference type="InterPro" id="IPR009057">
    <property type="entry name" value="Homeodomain-like_sf"/>
</dbReference>
<dbReference type="GO" id="GO:0003700">
    <property type="term" value="F:DNA-binding transcription factor activity"/>
    <property type="evidence" value="ECO:0007669"/>
    <property type="project" value="InterPro"/>
</dbReference>
<dbReference type="Gene3D" id="1.10.10.60">
    <property type="entry name" value="Homeodomain-like"/>
    <property type="match status" value="1"/>
</dbReference>
<organism evidence="5 6">
    <name type="scientific">Cereibacter changlensis JA139</name>
    <dbReference type="NCBI Taxonomy" id="1188249"/>
    <lineage>
        <taxon>Bacteria</taxon>
        <taxon>Pseudomonadati</taxon>
        <taxon>Pseudomonadota</taxon>
        <taxon>Alphaproteobacteria</taxon>
        <taxon>Rhodobacterales</taxon>
        <taxon>Paracoccaceae</taxon>
        <taxon>Cereibacter</taxon>
    </lineage>
</organism>
<comment type="caution">
    <text evidence="5">The sequence shown here is derived from an EMBL/GenBank/DDBJ whole genome shotgun (WGS) entry which is preliminary data.</text>
</comment>
<evidence type="ECO:0000313" key="6">
    <source>
        <dbReference type="Proteomes" id="UP000241010"/>
    </source>
</evidence>
<evidence type="ECO:0000313" key="5">
    <source>
        <dbReference type="EMBL" id="PTE21925.1"/>
    </source>
</evidence>
<evidence type="ECO:0000256" key="1">
    <source>
        <dbReference type="ARBA" id="ARBA00023015"/>
    </source>
</evidence>
<feature type="region of interest" description="Disordered" evidence="3">
    <location>
        <begin position="1"/>
        <end position="28"/>
    </location>
</feature>
<feature type="domain" description="HTH araC/xylS-type" evidence="4">
    <location>
        <begin position="38"/>
        <end position="86"/>
    </location>
</feature>
<dbReference type="GO" id="GO:0043565">
    <property type="term" value="F:sequence-specific DNA binding"/>
    <property type="evidence" value="ECO:0007669"/>
    <property type="project" value="InterPro"/>
</dbReference>
<evidence type="ECO:0000256" key="2">
    <source>
        <dbReference type="ARBA" id="ARBA00023163"/>
    </source>
</evidence>
<dbReference type="SMART" id="SM00342">
    <property type="entry name" value="HTH_ARAC"/>
    <property type="match status" value="1"/>
</dbReference>
<dbReference type="RefSeq" id="WP_107663706.1">
    <property type="nucleotide sequence ID" value="NZ_PZKG01000034.1"/>
</dbReference>
<keyword evidence="6" id="KW-1185">Reference proteome</keyword>
<name>A0A2T4JVL5_9RHOB</name>
<dbReference type="Pfam" id="PF12833">
    <property type="entry name" value="HTH_18"/>
    <property type="match status" value="1"/>
</dbReference>
<gene>
    <name evidence="5" type="ORF">C5F48_09690</name>
</gene>
<dbReference type="Proteomes" id="UP000241010">
    <property type="component" value="Unassembled WGS sequence"/>
</dbReference>
<sequence length="102" mass="11243">MWHAGTSSATRRPAPAASRRPSCGRNGAGVDLAACTLRIEEAKQMLETTDVSIDAIAAEVGCAETAAFRRIFKRAIAVAPLTYRQRWRRCRRRGARLWSGNI</sequence>
<dbReference type="PROSITE" id="PS01124">
    <property type="entry name" value="HTH_ARAC_FAMILY_2"/>
    <property type="match status" value="1"/>
</dbReference>
<reference evidence="5 6" key="1">
    <citation type="submission" date="2018-03" db="EMBL/GenBank/DDBJ databases">
        <title>Cereibacter changlensis.</title>
        <authorList>
            <person name="Meyer T.E."/>
            <person name="Miller S."/>
            <person name="Lodha T."/>
            <person name="Gandham S."/>
            <person name="Chintalapati S."/>
            <person name="Chintalapati V.R."/>
        </authorList>
    </citation>
    <scope>NUCLEOTIDE SEQUENCE [LARGE SCALE GENOMIC DNA]</scope>
    <source>
        <strain evidence="5 6">JA139</strain>
    </source>
</reference>
<dbReference type="SUPFAM" id="SSF46689">
    <property type="entry name" value="Homeodomain-like"/>
    <property type="match status" value="1"/>
</dbReference>
<evidence type="ECO:0000259" key="4">
    <source>
        <dbReference type="PROSITE" id="PS01124"/>
    </source>
</evidence>